<organism evidence="2 3">
    <name type="scientific">Pseudovibrio japonicus</name>
    <dbReference type="NCBI Taxonomy" id="366534"/>
    <lineage>
        <taxon>Bacteria</taxon>
        <taxon>Pseudomonadati</taxon>
        <taxon>Pseudomonadota</taxon>
        <taxon>Alphaproteobacteria</taxon>
        <taxon>Hyphomicrobiales</taxon>
        <taxon>Stappiaceae</taxon>
        <taxon>Pseudovibrio</taxon>
    </lineage>
</organism>
<dbReference type="InterPro" id="IPR027849">
    <property type="entry name" value="DUF4434"/>
</dbReference>
<dbReference type="Pfam" id="PF14488">
    <property type="entry name" value="DUF4434"/>
    <property type="match status" value="1"/>
</dbReference>
<name>A0ABQ3EDL9_9HYPH</name>
<sequence length="249" mass="28259">MGAHQSGTKMWFGLRYDPSFIAKLRAEGQPYLDRRLEETRKLANALKAQMQYVAEPSEIFAGWYIPDEIDGRLLLDSDLRELITQYTTQTRDVLQEVLPGPVAISGYTDLKSEPQKLADYWNSLMAASSMDLLLLQDGLGAKLMEPYSSRSLQRAISQAFQLQDHTVIPVVEIFEIDPRTVDFKTIPTTMNTMKSRLKNARFSDEQPVALFSLSSHILRFDNKHSRDMAEFLTGNAKACEDTYGPNSIR</sequence>
<evidence type="ECO:0000259" key="1">
    <source>
        <dbReference type="Pfam" id="PF14488"/>
    </source>
</evidence>
<protein>
    <recommendedName>
        <fullName evidence="1">DUF4434 domain-containing protein</fullName>
    </recommendedName>
</protein>
<dbReference type="EMBL" id="BMXE01000004">
    <property type="protein sequence ID" value="GHB34354.1"/>
    <property type="molecule type" value="Genomic_DNA"/>
</dbReference>
<reference evidence="3" key="1">
    <citation type="journal article" date="2019" name="Int. J. Syst. Evol. Microbiol.">
        <title>The Global Catalogue of Microorganisms (GCM) 10K type strain sequencing project: providing services to taxonomists for standard genome sequencing and annotation.</title>
        <authorList>
            <consortium name="The Broad Institute Genomics Platform"/>
            <consortium name="The Broad Institute Genome Sequencing Center for Infectious Disease"/>
            <person name="Wu L."/>
            <person name="Ma J."/>
        </authorList>
    </citation>
    <scope>NUCLEOTIDE SEQUENCE [LARGE SCALE GENOMIC DNA]</scope>
    <source>
        <strain evidence="3">KCTC 12861</strain>
    </source>
</reference>
<evidence type="ECO:0000313" key="3">
    <source>
        <dbReference type="Proteomes" id="UP000637980"/>
    </source>
</evidence>
<evidence type="ECO:0000313" key="2">
    <source>
        <dbReference type="EMBL" id="GHB34354.1"/>
    </source>
</evidence>
<comment type="caution">
    <text evidence="2">The sequence shown here is derived from an EMBL/GenBank/DDBJ whole genome shotgun (WGS) entry which is preliminary data.</text>
</comment>
<gene>
    <name evidence="2" type="ORF">GCM10007094_24360</name>
</gene>
<proteinExistence type="predicted"/>
<keyword evidence="3" id="KW-1185">Reference proteome</keyword>
<dbReference type="Proteomes" id="UP000637980">
    <property type="component" value="Unassembled WGS sequence"/>
</dbReference>
<dbReference type="Gene3D" id="3.20.20.80">
    <property type="entry name" value="Glycosidases"/>
    <property type="match status" value="1"/>
</dbReference>
<feature type="domain" description="DUF4434" evidence="1">
    <location>
        <begin position="3"/>
        <end position="195"/>
    </location>
</feature>
<accession>A0ABQ3EDL9</accession>